<dbReference type="EMBL" id="MFWB01000001">
    <property type="protein sequence ID" value="OGJ10140.1"/>
    <property type="molecule type" value="Genomic_DNA"/>
</dbReference>
<proteinExistence type="predicted"/>
<protein>
    <recommendedName>
        <fullName evidence="1">HTH cro/C1-type domain-containing protein</fullName>
    </recommendedName>
</protein>
<dbReference type="STRING" id="1801803.A2356_01335"/>
<gene>
    <name evidence="2" type="ORF">A2356_01335</name>
</gene>
<organism evidence="2 3">
    <name type="scientific">Candidatus Nomurabacteria bacterium RIFOXYB1_FULL_39_16</name>
    <dbReference type="NCBI Taxonomy" id="1801803"/>
    <lineage>
        <taxon>Bacteria</taxon>
        <taxon>Candidatus Nomuraibacteriota</taxon>
    </lineage>
</organism>
<dbReference type="Proteomes" id="UP000177047">
    <property type="component" value="Unassembled WGS sequence"/>
</dbReference>
<dbReference type="InterPro" id="IPR001387">
    <property type="entry name" value="Cro/C1-type_HTH"/>
</dbReference>
<evidence type="ECO:0000313" key="3">
    <source>
        <dbReference type="Proteomes" id="UP000177047"/>
    </source>
</evidence>
<feature type="domain" description="HTH cro/C1-type" evidence="1">
    <location>
        <begin position="25"/>
        <end position="78"/>
    </location>
</feature>
<evidence type="ECO:0000259" key="1">
    <source>
        <dbReference type="PROSITE" id="PS50943"/>
    </source>
</evidence>
<comment type="caution">
    <text evidence="2">The sequence shown here is derived from an EMBL/GenBank/DDBJ whole genome shotgun (WGS) entry which is preliminary data.</text>
</comment>
<dbReference type="SUPFAM" id="SSF47413">
    <property type="entry name" value="lambda repressor-like DNA-binding domains"/>
    <property type="match status" value="1"/>
</dbReference>
<reference evidence="2 3" key="1">
    <citation type="journal article" date="2016" name="Nat. Commun.">
        <title>Thousands of microbial genomes shed light on interconnected biogeochemical processes in an aquifer system.</title>
        <authorList>
            <person name="Anantharaman K."/>
            <person name="Brown C.T."/>
            <person name="Hug L.A."/>
            <person name="Sharon I."/>
            <person name="Castelle C.J."/>
            <person name="Probst A.J."/>
            <person name="Thomas B.C."/>
            <person name="Singh A."/>
            <person name="Wilkins M.J."/>
            <person name="Karaoz U."/>
            <person name="Brodie E.L."/>
            <person name="Williams K.H."/>
            <person name="Hubbard S.S."/>
            <person name="Banfield J.F."/>
        </authorList>
    </citation>
    <scope>NUCLEOTIDE SEQUENCE [LARGE SCALE GENOMIC DNA]</scope>
</reference>
<dbReference type="SMART" id="SM00530">
    <property type="entry name" value="HTH_XRE"/>
    <property type="match status" value="1"/>
</dbReference>
<dbReference type="Pfam" id="PF01381">
    <property type="entry name" value="HTH_3"/>
    <property type="match status" value="1"/>
</dbReference>
<dbReference type="CDD" id="cd00093">
    <property type="entry name" value="HTH_XRE"/>
    <property type="match status" value="1"/>
</dbReference>
<dbReference type="GO" id="GO:0003677">
    <property type="term" value="F:DNA binding"/>
    <property type="evidence" value="ECO:0007669"/>
    <property type="project" value="InterPro"/>
</dbReference>
<name>A0A1F6YV34_9BACT</name>
<dbReference type="AlphaFoldDB" id="A0A1F6YV34"/>
<dbReference type="InterPro" id="IPR010982">
    <property type="entry name" value="Lambda_DNA-bd_dom_sf"/>
</dbReference>
<sequence>MLEYKYMNSDSMDLKEKKEFGDKARVAREKLSLTQADVAKKANMTVNYYAMIERGEANLSFEKMKSIVKVLKLKITIS</sequence>
<accession>A0A1F6YV34</accession>
<dbReference type="Gene3D" id="1.10.260.40">
    <property type="entry name" value="lambda repressor-like DNA-binding domains"/>
    <property type="match status" value="1"/>
</dbReference>
<evidence type="ECO:0000313" key="2">
    <source>
        <dbReference type="EMBL" id="OGJ10140.1"/>
    </source>
</evidence>
<dbReference type="PROSITE" id="PS50943">
    <property type="entry name" value="HTH_CROC1"/>
    <property type="match status" value="1"/>
</dbReference>